<feature type="transmembrane region" description="Helical" evidence="1">
    <location>
        <begin position="42"/>
        <end position="62"/>
    </location>
</feature>
<evidence type="ECO:0000256" key="1">
    <source>
        <dbReference type="SAM" id="Phobius"/>
    </source>
</evidence>
<keyword evidence="1" id="KW-1133">Transmembrane helix</keyword>
<protein>
    <recommendedName>
        <fullName evidence="4">Transmembrane protein</fullName>
    </recommendedName>
</protein>
<dbReference type="Proteomes" id="UP000259914">
    <property type="component" value="Segment"/>
</dbReference>
<name>A0A345ME92_9CAUD</name>
<proteinExistence type="predicted"/>
<keyword evidence="1" id="KW-0812">Transmembrane</keyword>
<gene>
    <name evidence="2" type="primary">194</name>
    <name evidence="2" type="ORF">SEA_SPARKLEGODDESS_194</name>
</gene>
<organism evidence="2 3">
    <name type="scientific">Streptomyces phage SparkleGoddess</name>
    <dbReference type="NCBI Taxonomy" id="2283305"/>
    <lineage>
        <taxon>Viruses</taxon>
        <taxon>Duplodnaviria</taxon>
        <taxon>Heunggongvirae</taxon>
        <taxon>Uroviricota</taxon>
        <taxon>Caudoviricetes</taxon>
        <taxon>Stanwilliamsviridae</taxon>
        <taxon>Loccivirinae</taxon>
        <taxon>Gilsonvirus</taxon>
        <taxon>Gilsonvirus comrade</taxon>
    </lineage>
</organism>
<evidence type="ECO:0008006" key="4">
    <source>
        <dbReference type="Google" id="ProtNLM"/>
    </source>
</evidence>
<dbReference type="EMBL" id="MH590589">
    <property type="protein sequence ID" value="AXH68873.1"/>
    <property type="molecule type" value="Genomic_DNA"/>
</dbReference>
<feature type="transmembrane region" description="Helical" evidence="1">
    <location>
        <begin position="7"/>
        <end position="30"/>
    </location>
</feature>
<evidence type="ECO:0000313" key="3">
    <source>
        <dbReference type="Proteomes" id="UP000259914"/>
    </source>
</evidence>
<accession>A0A345ME92</accession>
<reference evidence="2 3" key="1">
    <citation type="submission" date="2018-07" db="EMBL/GenBank/DDBJ databases">
        <authorList>
            <person name="Dixon J."/>
            <person name="Knudsen H.R."/>
            <person name="Rock W."/>
            <person name="Scott A.N."/>
            <person name="Walsdorf S.L."/>
            <person name="Layton S.R."/>
            <person name="Nayek S."/>
            <person name="Kim T."/>
            <person name="Hughes L.E."/>
            <person name="Garlena R.A."/>
            <person name="Russell D.A."/>
            <person name="Pope W.H."/>
            <person name="Jacobs-Sera D."/>
            <person name="Hatfull G.F."/>
        </authorList>
    </citation>
    <scope>NUCLEOTIDE SEQUENCE [LARGE SCALE GENOMIC DNA]</scope>
</reference>
<sequence length="66" mass="7361">MIALLMTIYLIGFLGMAGFILFALGVGAMFGSFPTSDVWKAFAYASVWPVLIVWGFCNFVIYKIRN</sequence>
<keyword evidence="1" id="KW-0472">Membrane</keyword>
<evidence type="ECO:0000313" key="2">
    <source>
        <dbReference type="EMBL" id="AXH68873.1"/>
    </source>
</evidence>